<name>A0AAD5Q8M4_PYTIN</name>
<dbReference type="EMBL" id="JAKCXM010000151">
    <property type="protein sequence ID" value="KAJ0400581.1"/>
    <property type="molecule type" value="Genomic_DNA"/>
</dbReference>
<dbReference type="PROSITE" id="PS51257">
    <property type="entry name" value="PROKAR_LIPOPROTEIN"/>
    <property type="match status" value="1"/>
</dbReference>
<gene>
    <name evidence="3" type="ORF">P43SY_009499</name>
</gene>
<proteinExistence type="predicted"/>
<dbReference type="PANTHER" id="PTHR34737">
    <property type="entry name" value="EF-HAND DOMAIN-CONTAINING PROTEIN"/>
    <property type="match status" value="1"/>
</dbReference>
<dbReference type="AlphaFoldDB" id="A0AAD5Q8M4"/>
<dbReference type="Pfam" id="PF24784">
    <property type="entry name" value="Temptin_C"/>
    <property type="match status" value="1"/>
</dbReference>
<organism evidence="3 4">
    <name type="scientific">Pythium insidiosum</name>
    <name type="common">Pythiosis disease agent</name>
    <dbReference type="NCBI Taxonomy" id="114742"/>
    <lineage>
        <taxon>Eukaryota</taxon>
        <taxon>Sar</taxon>
        <taxon>Stramenopiles</taxon>
        <taxon>Oomycota</taxon>
        <taxon>Peronosporomycetes</taxon>
        <taxon>Pythiales</taxon>
        <taxon>Pythiaceae</taxon>
        <taxon>Pythium</taxon>
    </lineage>
</organism>
<dbReference type="InterPro" id="IPR057626">
    <property type="entry name" value="S-S_Temptin"/>
</dbReference>
<dbReference type="InterPro" id="IPR055313">
    <property type="entry name" value="Temptin-like"/>
</dbReference>
<comment type="caution">
    <text evidence="3">The sequence shown here is derived from an EMBL/GenBank/DDBJ whole genome shotgun (WGS) entry which is preliminary data.</text>
</comment>
<evidence type="ECO:0000313" key="4">
    <source>
        <dbReference type="Proteomes" id="UP001209570"/>
    </source>
</evidence>
<feature type="signal peptide" evidence="1">
    <location>
        <begin position="1"/>
        <end position="23"/>
    </location>
</feature>
<accession>A0AAD5Q8M4</accession>
<sequence>MLPRRHVVWALVAVVAACPTARAIPAFVGRVPNGDRLPGVDAAGHANRRGGGALNAFGRDFLHIANRSWTKELCERDSDGDGQTNGEELGDPCCLWTRAVRWYPLWDGPVSHPGNAQLRLPEMPLRPVNCSNLSQRIRDWPSAGGSAAKSWSWPRPGVLLVLWLVLWLGASL</sequence>
<protein>
    <recommendedName>
        <fullName evidence="2">Temptin Cys/Cys disulfide domain-containing protein</fullName>
    </recommendedName>
</protein>
<dbReference type="Proteomes" id="UP001209570">
    <property type="component" value="Unassembled WGS sequence"/>
</dbReference>
<evidence type="ECO:0000259" key="2">
    <source>
        <dbReference type="Pfam" id="PF24784"/>
    </source>
</evidence>
<keyword evidence="4" id="KW-1185">Reference proteome</keyword>
<feature type="chain" id="PRO_5041970066" description="Temptin Cys/Cys disulfide domain-containing protein" evidence="1">
    <location>
        <begin position="24"/>
        <end position="172"/>
    </location>
</feature>
<dbReference type="PANTHER" id="PTHR34737:SF2">
    <property type="entry name" value="EF-HAND DOMAIN-CONTAINING PROTEIN"/>
    <property type="match status" value="1"/>
</dbReference>
<keyword evidence="1" id="KW-0732">Signal</keyword>
<evidence type="ECO:0000313" key="3">
    <source>
        <dbReference type="EMBL" id="KAJ0400581.1"/>
    </source>
</evidence>
<feature type="domain" description="Temptin Cys/Cys disulfide" evidence="2">
    <location>
        <begin position="22"/>
        <end position="114"/>
    </location>
</feature>
<reference evidence="3" key="1">
    <citation type="submission" date="2021-12" db="EMBL/GenBank/DDBJ databases">
        <title>Prjna785345.</title>
        <authorList>
            <person name="Rujirawat T."/>
            <person name="Krajaejun T."/>
        </authorList>
    </citation>
    <scope>NUCLEOTIDE SEQUENCE</scope>
    <source>
        <strain evidence="3">Pi057C3</strain>
    </source>
</reference>
<evidence type="ECO:0000256" key="1">
    <source>
        <dbReference type="SAM" id="SignalP"/>
    </source>
</evidence>